<proteinExistence type="predicted"/>
<reference evidence="2" key="1">
    <citation type="journal article" date="2022" name="Int. J. Mol. Sci.">
        <title>Draft Genome of Tanacetum Coccineum: Genomic Comparison of Closely Related Tanacetum-Family Plants.</title>
        <authorList>
            <person name="Yamashiro T."/>
            <person name="Shiraishi A."/>
            <person name="Nakayama K."/>
            <person name="Satake H."/>
        </authorList>
    </citation>
    <scope>NUCLEOTIDE SEQUENCE</scope>
</reference>
<dbReference type="EMBL" id="BQNB010014382">
    <property type="protein sequence ID" value="GJT27491.1"/>
    <property type="molecule type" value="Genomic_DNA"/>
</dbReference>
<dbReference type="Proteomes" id="UP001151760">
    <property type="component" value="Unassembled WGS sequence"/>
</dbReference>
<name>A0ABQ5CK74_9ASTR</name>
<evidence type="ECO:0000313" key="3">
    <source>
        <dbReference type="Proteomes" id="UP001151760"/>
    </source>
</evidence>
<sequence length="74" mass="8436">MIEMFRILRKLTTSKALEKEEKNDDDNATIDDRIEKLDGSDAEMPLKEAKKENKAENGTKNKPIKSAEKELTQA</sequence>
<evidence type="ECO:0000313" key="2">
    <source>
        <dbReference type="EMBL" id="GJT27491.1"/>
    </source>
</evidence>
<feature type="compositionally biased region" description="Basic and acidic residues" evidence="1">
    <location>
        <begin position="30"/>
        <end position="74"/>
    </location>
</feature>
<reference evidence="2" key="2">
    <citation type="submission" date="2022-01" db="EMBL/GenBank/DDBJ databases">
        <authorList>
            <person name="Yamashiro T."/>
            <person name="Shiraishi A."/>
            <person name="Satake H."/>
            <person name="Nakayama K."/>
        </authorList>
    </citation>
    <scope>NUCLEOTIDE SEQUENCE</scope>
</reference>
<gene>
    <name evidence="2" type="ORF">Tco_0907766</name>
</gene>
<feature type="region of interest" description="Disordered" evidence="1">
    <location>
        <begin position="19"/>
        <end position="74"/>
    </location>
</feature>
<keyword evidence="3" id="KW-1185">Reference proteome</keyword>
<evidence type="ECO:0000256" key="1">
    <source>
        <dbReference type="SAM" id="MobiDB-lite"/>
    </source>
</evidence>
<organism evidence="2 3">
    <name type="scientific">Tanacetum coccineum</name>
    <dbReference type="NCBI Taxonomy" id="301880"/>
    <lineage>
        <taxon>Eukaryota</taxon>
        <taxon>Viridiplantae</taxon>
        <taxon>Streptophyta</taxon>
        <taxon>Embryophyta</taxon>
        <taxon>Tracheophyta</taxon>
        <taxon>Spermatophyta</taxon>
        <taxon>Magnoliopsida</taxon>
        <taxon>eudicotyledons</taxon>
        <taxon>Gunneridae</taxon>
        <taxon>Pentapetalae</taxon>
        <taxon>asterids</taxon>
        <taxon>campanulids</taxon>
        <taxon>Asterales</taxon>
        <taxon>Asteraceae</taxon>
        <taxon>Asteroideae</taxon>
        <taxon>Anthemideae</taxon>
        <taxon>Anthemidinae</taxon>
        <taxon>Tanacetum</taxon>
    </lineage>
</organism>
<comment type="caution">
    <text evidence="2">The sequence shown here is derived from an EMBL/GenBank/DDBJ whole genome shotgun (WGS) entry which is preliminary data.</text>
</comment>
<accession>A0ABQ5CK74</accession>
<protein>
    <submittedName>
        <fullName evidence="2">Uncharacterized protein</fullName>
    </submittedName>
</protein>